<keyword evidence="8" id="KW-0968">Cytoplasmic vesicle</keyword>
<dbReference type="InterPro" id="IPR001388">
    <property type="entry name" value="Synaptobrevin-like"/>
</dbReference>
<evidence type="ECO:0000259" key="13">
    <source>
        <dbReference type="PROSITE" id="PS50892"/>
    </source>
</evidence>
<dbReference type="SMART" id="SM01270">
    <property type="entry name" value="Longin"/>
    <property type="match status" value="1"/>
</dbReference>
<dbReference type="PANTHER" id="PTHR21136">
    <property type="entry name" value="SNARE PROTEINS"/>
    <property type="match status" value="1"/>
</dbReference>
<dbReference type="CDD" id="cd14824">
    <property type="entry name" value="Longin"/>
    <property type="match status" value="1"/>
</dbReference>
<dbReference type="STRING" id="1054147.F4Q5X4"/>
<evidence type="ECO:0000256" key="2">
    <source>
        <dbReference type="ARBA" id="ARBA00008025"/>
    </source>
</evidence>
<evidence type="ECO:0000256" key="9">
    <source>
        <dbReference type="ARBA" id="ARBA00046280"/>
    </source>
</evidence>
<dbReference type="RefSeq" id="XP_004355867.1">
    <property type="nucleotide sequence ID" value="XM_004355814.1"/>
</dbReference>
<dbReference type="GO" id="GO:0005886">
    <property type="term" value="C:plasma membrane"/>
    <property type="evidence" value="ECO:0007669"/>
    <property type="project" value="EnsemblProtists"/>
</dbReference>
<gene>
    <name evidence="14" type="primary">vamp7A</name>
    <name evidence="14" type="ORF">DFA_08378</name>
</gene>
<proteinExistence type="inferred from homology"/>
<dbReference type="GO" id="GO:0015031">
    <property type="term" value="P:protein transport"/>
    <property type="evidence" value="ECO:0007669"/>
    <property type="project" value="UniProtKB-KW"/>
</dbReference>
<dbReference type="Proteomes" id="UP000007797">
    <property type="component" value="Unassembled WGS sequence"/>
</dbReference>
<sequence>MTILYASIGYKGQVLVEQCVERASYVDTARALLTKIAPYAKKSYQVGGHNFHYISENDLVFICFCHEKLGFAIPFDFLMDIQSRFTSSYGNNLPFNTPSSTYDPFGRVLEERMRFYSNPGANKINMVKDQVSMVKDELTNTLEKTINRGEKIEIIVDKTEKLRAESVQFKSNSVQLKRKFWWQNKRLTIIITLVVLIIVGCIVLGLLKYFKVI</sequence>
<evidence type="ECO:0000256" key="4">
    <source>
        <dbReference type="ARBA" id="ARBA00022692"/>
    </source>
</evidence>
<evidence type="ECO:0000256" key="10">
    <source>
        <dbReference type="PROSITE-ProRule" id="PRU00290"/>
    </source>
</evidence>
<comment type="similarity">
    <text evidence="2">Belongs to the synaptobrevin family.</text>
</comment>
<dbReference type="GO" id="GO:0031902">
    <property type="term" value="C:late endosome membrane"/>
    <property type="evidence" value="ECO:0007669"/>
    <property type="project" value="EnsemblProtists"/>
</dbReference>
<evidence type="ECO:0000259" key="12">
    <source>
        <dbReference type="PROSITE" id="PS50859"/>
    </source>
</evidence>
<dbReference type="InterPro" id="IPR010908">
    <property type="entry name" value="Longin_dom"/>
</dbReference>
<dbReference type="GeneID" id="14869982"/>
<feature type="transmembrane region" description="Helical" evidence="11">
    <location>
        <begin position="187"/>
        <end position="210"/>
    </location>
</feature>
<dbReference type="CDD" id="cd15843">
    <property type="entry name" value="R-SNARE"/>
    <property type="match status" value="1"/>
</dbReference>
<evidence type="ECO:0000256" key="1">
    <source>
        <dbReference type="ARBA" id="ARBA00004156"/>
    </source>
</evidence>
<dbReference type="SUPFAM" id="SSF64356">
    <property type="entry name" value="SNARE-like"/>
    <property type="match status" value="1"/>
</dbReference>
<reference evidence="15" key="1">
    <citation type="journal article" date="2011" name="Genome Res.">
        <title>Phylogeny-wide analysis of social amoeba genomes highlights ancient origins for complex intercellular communication.</title>
        <authorList>
            <person name="Heidel A.J."/>
            <person name="Lawal H.M."/>
            <person name="Felder M."/>
            <person name="Schilde C."/>
            <person name="Helps N.R."/>
            <person name="Tunggal B."/>
            <person name="Rivero F."/>
            <person name="John U."/>
            <person name="Schleicher M."/>
            <person name="Eichinger L."/>
            <person name="Platzer M."/>
            <person name="Noegel A.A."/>
            <person name="Schaap P."/>
            <person name="Gloeckner G."/>
        </authorList>
    </citation>
    <scope>NUCLEOTIDE SEQUENCE [LARGE SCALE GENOMIC DNA]</scope>
    <source>
        <strain evidence="15">SH3</strain>
    </source>
</reference>
<dbReference type="FunFam" id="1.20.5.110:FF:000004">
    <property type="entry name" value="Vesicle-associated membrane protein 7"/>
    <property type="match status" value="1"/>
</dbReference>
<dbReference type="PROSITE" id="PS50859">
    <property type="entry name" value="LONGIN"/>
    <property type="match status" value="1"/>
</dbReference>
<accession>F4Q5X4</accession>
<organism evidence="14 15">
    <name type="scientific">Cavenderia fasciculata</name>
    <name type="common">Slime mold</name>
    <name type="synonym">Dictyostelium fasciculatum</name>
    <dbReference type="NCBI Taxonomy" id="261658"/>
    <lineage>
        <taxon>Eukaryota</taxon>
        <taxon>Amoebozoa</taxon>
        <taxon>Evosea</taxon>
        <taxon>Eumycetozoa</taxon>
        <taxon>Dictyostelia</taxon>
        <taxon>Acytosteliales</taxon>
        <taxon>Cavenderiaceae</taxon>
        <taxon>Cavenderia</taxon>
    </lineage>
</organism>
<keyword evidence="3" id="KW-0813">Transport</keyword>
<dbReference type="SUPFAM" id="SSF58038">
    <property type="entry name" value="SNARE fusion complex"/>
    <property type="match status" value="1"/>
</dbReference>
<protein>
    <submittedName>
        <fullName evidence="14">Vesicle-associated membrane protein 7</fullName>
    </submittedName>
</protein>
<dbReference type="GO" id="GO:0005765">
    <property type="term" value="C:lysosomal membrane"/>
    <property type="evidence" value="ECO:0007669"/>
    <property type="project" value="EnsemblProtists"/>
</dbReference>
<evidence type="ECO:0000256" key="8">
    <source>
        <dbReference type="ARBA" id="ARBA00023329"/>
    </source>
</evidence>
<evidence type="ECO:0000256" key="6">
    <source>
        <dbReference type="ARBA" id="ARBA00022989"/>
    </source>
</evidence>
<dbReference type="Pfam" id="PF00957">
    <property type="entry name" value="Synaptobrevin"/>
    <property type="match status" value="1"/>
</dbReference>
<dbReference type="Gene3D" id="1.20.5.110">
    <property type="match status" value="1"/>
</dbReference>
<dbReference type="GO" id="GO:0008333">
    <property type="term" value="P:endosome to lysosome transport"/>
    <property type="evidence" value="ECO:0007669"/>
    <property type="project" value="EnsemblProtists"/>
</dbReference>
<dbReference type="GO" id="GO:0006906">
    <property type="term" value="P:vesicle fusion"/>
    <property type="evidence" value="ECO:0007669"/>
    <property type="project" value="EnsemblProtists"/>
</dbReference>
<dbReference type="InterPro" id="IPR011012">
    <property type="entry name" value="Longin-like_dom_sf"/>
</dbReference>
<dbReference type="OrthoDB" id="248747at2759"/>
<dbReference type="PRINTS" id="PR00219">
    <property type="entry name" value="SYNAPTOBREVN"/>
</dbReference>
<dbReference type="InterPro" id="IPR051097">
    <property type="entry name" value="Synaptobrevin-like_transport"/>
</dbReference>
<keyword evidence="4 11" id="KW-0812">Transmembrane</keyword>
<comment type="subcellular location">
    <subcellularLocation>
        <location evidence="1">Cytoplasmic vesicle membrane</location>
    </subcellularLocation>
    <subcellularLocation>
        <location evidence="9">Endomembrane system</location>
        <topology evidence="9">Single-pass type IV membrane protein</topology>
    </subcellularLocation>
</comment>
<keyword evidence="10" id="KW-0175">Coiled coil</keyword>
<keyword evidence="15" id="KW-1185">Reference proteome</keyword>
<keyword evidence="7 11" id="KW-0472">Membrane</keyword>
<dbReference type="GO" id="GO:0031201">
    <property type="term" value="C:SNARE complex"/>
    <property type="evidence" value="ECO:0007669"/>
    <property type="project" value="EnsemblProtists"/>
</dbReference>
<dbReference type="EMBL" id="GL883021">
    <property type="protein sequence ID" value="EGG17383.1"/>
    <property type="molecule type" value="Genomic_DNA"/>
</dbReference>
<dbReference type="GO" id="GO:0030666">
    <property type="term" value="C:endocytic vesicle membrane"/>
    <property type="evidence" value="ECO:0007669"/>
    <property type="project" value="EnsemblProtists"/>
</dbReference>
<evidence type="ECO:0000313" key="14">
    <source>
        <dbReference type="EMBL" id="EGG17383.1"/>
    </source>
</evidence>
<dbReference type="GO" id="GO:0045335">
    <property type="term" value="C:phagocytic vesicle"/>
    <property type="evidence" value="ECO:0007669"/>
    <property type="project" value="EnsemblProtists"/>
</dbReference>
<evidence type="ECO:0000256" key="5">
    <source>
        <dbReference type="ARBA" id="ARBA00022927"/>
    </source>
</evidence>
<feature type="domain" description="V-SNARE coiled-coil homology" evidence="13">
    <location>
        <begin position="123"/>
        <end position="183"/>
    </location>
</feature>
<evidence type="ECO:0000256" key="7">
    <source>
        <dbReference type="ARBA" id="ARBA00023136"/>
    </source>
</evidence>
<dbReference type="OMA" id="HYENRIV"/>
<keyword evidence="5" id="KW-0653">Protein transport</keyword>
<dbReference type="PANTHER" id="PTHR21136:SF114">
    <property type="entry name" value="VESICLE-ASSOCIATED MEMBRANE PROTEIN 7A"/>
    <property type="match status" value="1"/>
</dbReference>
<evidence type="ECO:0000256" key="3">
    <source>
        <dbReference type="ARBA" id="ARBA00022448"/>
    </source>
</evidence>
<dbReference type="Pfam" id="PF13774">
    <property type="entry name" value="Longin"/>
    <property type="match status" value="1"/>
</dbReference>
<evidence type="ECO:0000313" key="15">
    <source>
        <dbReference type="Proteomes" id="UP000007797"/>
    </source>
</evidence>
<name>F4Q5X4_CACFS</name>
<evidence type="ECO:0000256" key="11">
    <source>
        <dbReference type="SAM" id="Phobius"/>
    </source>
</evidence>
<dbReference type="PROSITE" id="PS50892">
    <property type="entry name" value="V_SNARE"/>
    <property type="match status" value="1"/>
</dbReference>
<keyword evidence="6 11" id="KW-1133">Transmembrane helix</keyword>
<dbReference type="Gene3D" id="3.30.450.50">
    <property type="entry name" value="Longin domain"/>
    <property type="match status" value="1"/>
</dbReference>
<dbReference type="AlphaFoldDB" id="F4Q5X4"/>
<dbReference type="InterPro" id="IPR042855">
    <property type="entry name" value="V_SNARE_CC"/>
</dbReference>
<dbReference type="KEGG" id="dfa:DFA_08378"/>
<feature type="domain" description="Longin" evidence="12">
    <location>
        <begin position="1"/>
        <end position="109"/>
    </location>
</feature>